<dbReference type="PaxDb" id="2903-EOD29708"/>
<evidence type="ECO:0000313" key="1">
    <source>
        <dbReference type="EnsemblProtists" id="EOD29708"/>
    </source>
</evidence>
<organism evidence="1 2">
    <name type="scientific">Emiliania huxleyi (strain CCMP1516)</name>
    <dbReference type="NCBI Taxonomy" id="280463"/>
    <lineage>
        <taxon>Eukaryota</taxon>
        <taxon>Haptista</taxon>
        <taxon>Haptophyta</taxon>
        <taxon>Prymnesiophyceae</taxon>
        <taxon>Isochrysidales</taxon>
        <taxon>Noelaerhabdaceae</taxon>
        <taxon>Emiliania</taxon>
    </lineage>
</organism>
<dbReference type="EnsemblProtists" id="EOD29708">
    <property type="protein sequence ID" value="EOD29708"/>
    <property type="gene ID" value="EMIHUDRAFT_233606"/>
</dbReference>
<proteinExistence type="predicted"/>
<dbReference type="HOGENOM" id="CLU_1162971_0_0_1"/>
<dbReference type="GeneID" id="17274981"/>
<reference evidence="2" key="1">
    <citation type="journal article" date="2013" name="Nature">
        <title>Pan genome of the phytoplankton Emiliania underpins its global distribution.</title>
        <authorList>
            <person name="Read B.A."/>
            <person name="Kegel J."/>
            <person name="Klute M.J."/>
            <person name="Kuo A."/>
            <person name="Lefebvre S.C."/>
            <person name="Maumus F."/>
            <person name="Mayer C."/>
            <person name="Miller J."/>
            <person name="Monier A."/>
            <person name="Salamov A."/>
            <person name="Young J."/>
            <person name="Aguilar M."/>
            <person name="Claverie J.M."/>
            <person name="Frickenhaus S."/>
            <person name="Gonzalez K."/>
            <person name="Herman E.K."/>
            <person name="Lin Y.C."/>
            <person name="Napier J."/>
            <person name="Ogata H."/>
            <person name="Sarno A.F."/>
            <person name="Shmutz J."/>
            <person name="Schroeder D."/>
            <person name="de Vargas C."/>
            <person name="Verret F."/>
            <person name="von Dassow P."/>
            <person name="Valentin K."/>
            <person name="Van de Peer Y."/>
            <person name="Wheeler G."/>
            <person name="Dacks J.B."/>
            <person name="Delwiche C.F."/>
            <person name="Dyhrman S.T."/>
            <person name="Glockner G."/>
            <person name="John U."/>
            <person name="Richards T."/>
            <person name="Worden A.Z."/>
            <person name="Zhang X."/>
            <person name="Grigoriev I.V."/>
            <person name="Allen A.E."/>
            <person name="Bidle K."/>
            <person name="Borodovsky M."/>
            <person name="Bowler C."/>
            <person name="Brownlee C."/>
            <person name="Cock J.M."/>
            <person name="Elias M."/>
            <person name="Gladyshev V.N."/>
            <person name="Groth M."/>
            <person name="Guda C."/>
            <person name="Hadaegh A."/>
            <person name="Iglesias-Rodriguez M.D."/>
            <person name="Jenkins J."/>
            <person name="Jones B.M."/>
            <person name="Lawson T."/>
            <person name="Leese F."/>
            <person name="Lindquist E."/>
            <person name="Lobanov A."/>
            <person name="Lomsadze A."/>
            <person name="Malik S.B."/>
            <person name="Marsh M.E."/>
            <person name="Mackinder L."/>
            <person name="Mock T."/>
            <person name="Mueller-Roeber B."/>
            <person name="Pagarete A."/>
            <person name="Parker M."/>
            <person name="Probert I."/>
            <person name="Quesneville H."/>
            <person name="Raines C."/>
            <person name="Rensing S.A."/>
            <person name="Riano-Pachon D.M."/>
            <person name="Richier S."/>
            <person name="Rokitta S."/>
            <person name="Shiraiwa Y."/>
            <person name="Soanes D.M."/>
            <person name="van der Giezen M."/>
            <person name="Wahlund T.M."/>
            <person name="Williams B."/>
            <person name="Wilson W."/>
            <person name="Wolfe G."/>
            <person name="Wurch L.L."/>
        </authorList>
    </citation>
    <scope>NUCLEOTIDE SEQUENCE</scope>
</reference>
<dbReference type="Proteomes" id="UP000013827">
    <property type="component" value="Unassembled WGS sequence"/>
</dbReference>
<reference evidence="1" key="2">
    <citation type="submission" date="2024-10" db="UniProtKB">
        <authorList>
            <consortium name="EnsemblProtists"/>
        </authorList>
    </citation>
    <scope>IDENTIFICATION</scope>
</reference>
<name>A0A0D3K1S3_EMIH1</name>
<protein>
    <submittedName>
        <fullName evidence="1">Uncharacterized protein</fullName>
    </submittedName>
</protein>
<sequence>MSSTDKLVILQILSLDARMGGFSYRCGAVLQKPFCSGAVLPFTRSLGTFWRHALCISGDALKDLSKIADGLYQYWGYAWVYAATIANATFAVRDTGKSAYELKTGQRPKMNMFYPWACKMIVKSPPHLVANGVSPTGEMAAFLGISRTSPGWKYVITEGPRKGHIGTTTQATFSVNELWNGIEYRAPTSDLTPTDIEGAWPELVTADEMPDESDKATLDNNVTRGDSVFLPTLCALRSG</sequence>
<accession>A0A0D3K1S3</accession>
<dbReference type="KEGG" id="ehx:EMIHUDRAFT_233606"/>
<dbReference type="AlphaFoldDB" id="A0A0D3K1S3"/>
<evidence type="ECO:0000313" key="2">
    <source>
        <dbReference type="Proteomes" id="UP000013827"/>
    </source>
</evidence>
<keyword evidence="2" id="KW-1185">Reference proteome</keyword>
<dbReference type="RefSeq" id="XP_005782137.1">
    <property type="nucleotide sequence ID" value="XM_005782080.1"/>
</dbReference>